<evidence type="ECO:0000313" key="5">
    <source>
        <dbReference type="EMBL" id="GFJ94250.1"/>
    </source>
</evidence>
<dbReference type="NCBIfam" id="TIGR00254">
    <property type="entry name" value="GGDEF"/>
    <property type="match status" value="1"/>
</dbReference>
<keyword evidence="1" id="KW-0472">Membrane</keyword>
<dbReference type="SUPFAM" id="SSF55073">
    <property type="entry name" value="Nucleotide cyclase"/>
    <property type="match status" value="1"/>
</dbReference>
<dbReference type="NCBIfam" id="TIGR00229">
    <property type="entry name" value="sensory_box"/>
    <property type="match status" value="1"/>
</dbReference>
<feature type="transmembrane region" description="Helical" evidence="1">
    <location>
        <begin position="221"/>
        <end position="240"/>
    </location>
</feature>
<dbReference type="InterPro" id="IPR029787">
    <property type="entry name" value="Nucleotide_cyclase"/>
</dbReference>
<evidence type="ECO:0000313" key="6">
    <source>
        <dbReference type="Proteomes" id="UP000482960"/>
    </source>
</evidence>
<dbReference type="CDD" id="cd00130">
    <property type="entry name" value="PAS"/>
    <property type="match status" value="1"/>
</dbReference>
<evidence type="ECO:0000256" key="1">
    <source>
        <dbReference type="SAM" id="Phobius"/>
    </source>
</evidence>
<feature type="transmembrane region" description="Helical" evidence="1">
    <location>
        <begin position="119"/>
        <end position="136"/>
    </location>
</feature>
<feature type="transmembrane region" description="Helical" evidence="1">
    <location>
        <begin position="24"/>
        <end position="41"/>
    </location>
</feature>
<dbReference type="InterPro" id="IPR013767">
    <property type="entry name" value="PAS_fold"/>
</dbReference>
<feature type="domain" description="EAL" evidence="3">
    <location>
        <begin position="743"/>
        <end position="999"/>
    </location>
</feature>
<dbReference type="SMART" id="SM00091">
    <property type="entry name" value="PAS"/>
    <property type="match status" value="1"/>
</dbReference>
<dbReference type="Gene3D" id="3.30.450.20">
    <property type="entry name" value="PAS domain"/>
    <property type="match status" value="1"/>
</dbReference>
<keyword evidence="1" id="KW-1133">Transmembrane helix</keyword>
<feature type="transmembrane region" description="Helical" evidence="1">
    <location>
        <begin position="53"/>
        <end position="73"/>
    </location>
</feature>
<organism evidence="5 6">
    <name type="scientific">Phytohabitans rumicis</name>
    <dbReference type="NCBI Taxonomy" id="1076125"/>
    <lineage>
        <taxon>Bacteria</taxon>
        <taxon>Bacillati</taxon>
        <taxon>Actinomycetota</taxon>
        <taxon>Actinomycetes</taxon>
        <taxon>Micromonosporales</taxon>
        <taxon>Micromonosporaceae</taxon>
    </lineage>
</organism>
<dbReference type="AlphaFoldDB" id="A0A6V8LF11"/>
<dbReference type="InterPro" id="IPR052155">
    <property type="entry name" value="Biofilm_reg_signaling"/>
</dbReference>
<dbReference type="PROSITE" id="PS50112">
    <property type="entry name" value="PAS"/>
    <property type="match status" value="1"/>
</dbReference>
<feature type="domain" description="PAS" evidence="2">
    <location>
        <begin position="447"/>
        <end position="483"/>
    </location>
</feature>
<dbReference type="Gene3D" id="3.20.20.450">
    <property type="entry name" value="EAL domain"/>
    <property type="match status" value="1"/>
</dbReference>
<accession>A0A6V8LF11</accession>
<feature type="domain" description="GGDEF" evidence="4">
    <location>
        <begin position="602"/>
        <end position="734"/>
    </location>
</feature>
<dbReference type="Pfam" id="PF00563">
    <property type="entry name" value="EAL"/>
    <property type="match status" value="1"/>
</dbReference>
<dbReference type="PANTHER" id="PTHR44757">
    <property type="entry name" value="DIGUANYLATE CYCLASE DGCP"/>
    <property type="match status" value="1"/>
</dbReference>
<dbReference type="InterPro" id="IPR000160">
    <property type="entry name" value="GGDEF_dom"/>
</dbReference>
<sequence>MIAVFALLMAVLTAVYYAFPSWHIVTWTAIGAASAATVAIGTTRNRPRRRLPWLLLAGAVLAFALGDTTYLVLTDVLGQDAPFPSLADVVYLALFFPLAAAGLIGLARSGAAARDRESLLDALALTVGFGLLTWMFLVDPYVHADDLTPVEKGISIAYPLYDVLVLAIVARLVIALRRSPAVLLLTIGWFGLLVADVLYGFSRLGLGAQWLMGGPIDLGWIVFYAAMGLVALHPSMVAITDPRAPARPGFNVRRVALLTLSALVPPIVLIIEPTRTGALVAAVMFLLVLARLYGAVNVYRAAVSRERGLREAGAALVSASEVDDVTSAVRAAVARLLPPGTEHRVVLALDSPSDAPPDPDVPRTRFVYTSMLEPEVAAQLGGIEVVAKCRLVVANRASGDPHIGTLYIAAEEAALATLQEAMVVLASQAALALERIALTWEVTQRRSEEYFRTLVHNSTDVILIVDANDRIQYASPSAVPMFGADGLVGVPVYDIIDPRHRRVARRVLDVIRTGDRRTTQDDWVVVNGDGVQVDVEASCRDLRADPTVAGLVITLRNVTERRRLERELTHRAFHDSLTGLANRVLFQDRVQQALARGARNGTMVGVLFIDLDDFKVVNDTMGHAAGDELLIAVSKRLAGALRAGDTAARLGGDEFAALVEDAHDPREVELVAARVVAAFAEPHVVGASIVNGAASVGVATTADAHDGEDLLRQADLALYVAKGEGKGQWRRYQAALHNTFLERLELRAELDKAVARESFVVHYQPIVALDTGRAAGLEALVRWNHPERGVLTPDHFIAVAEESGLIVPIGNWVLAQALRDAAAWWRTLPADAAPYVSVNVSARQFRDAGFVASVRRHLTAAGLPPDRLVLEITESLLLRDDEQVRQDLATLRDIGVRVAIDDFGTGYSSLSYLRQVPADILKIEKSFIDSIAAHHQQRALVEGIMRLASTLDLTVIAEGIEHTADRDALAEVSCPYGQGYLFCRPLALPQVMDWLVGARQVAA</sequence>
<protein>
    <recommendedName>
        <fullName evidence="7">GGDEF domain-containing protein</fullName>
    </recommendedName>
</protein>
<evidence type="ECO:0000259" key="4">
    <source>
        <dbReference type="PROSITE" id="PS50887"/>
    </source>
</evidence>
<name>A0A6V8LF11_9ACTN</name>
<feature type="transmembrane region" description="Helical" evidence="1">
    <location>
        <begin position="181"/>
        <end position="201"/>
    </location>
</feature>
<dbReference type="GO" id="GO:0006355">
    <property type="term" value="P:regulation of DNA-templated transcription"/>
    <property type="evidence" value="ECO:0007669"/>
    <property type="project" value="InterPro"/>
</dbReference>
<gene>
    <name evidence="5" type="ORF">Prum_078920</name>
</gene>
<evidence type="ECO:0008006" key="7">
    <source>
        <dbReference type="Google" id="ProtNLM"/>
    </source>
</evidence>
<evidence type="ECO:0000259" key="3">
    <source>
        <dbReference type="PROSITE" id="PS50883"/>
    </source>
</evidence>
<dbReference type="CDD" id="cd01948">
    <property type="entry name" value="EAL"/>
    <property type="match status" value="1"/>
</dbReference>
<dbReference type="Proteomes" id="UP000482960">
    <property type="component" value="Unassembled WGS sequence"/>
</dbReference>
<dbReference type="PROSITE" id="PS50887">
    <property type="entry name" value="GGDEF"/>
    <property type="match status" value="1"/>
</dbReference>
<dbReference type="InterPro" id="IPR035965">
    <property type="entry name" value="PAS-like_dom_sf"/>
</dbReference>
<feature type="transmembrane region" description="Helical" evidence="1">
    <location>
        <begin position="85"/>
        <end position="107"/>
    </location>
</feature>
<dbReference type="CDD" id="cd01949">
    <property type="entry name" value="GGDEF"/>
    <property type="match status" value="1"/>
</dbReference>
<dbReference type="InterPro" id="IPR000014">
    <property type="entry name" value="PAS"/>
</dbReference>
<feature type="transmembrane region" description="Helical" evidence="1">
    <location>
        <begin position="156"/>
        <end position="174"/>
    </location>
</feature>
<dbReference type="RefSeq" id="WP_173081237.1">
    <property type="nucleotide sequence ID" value="NZ_BAABJB010000018.1"/>
</dbReference>
<dbReference type="SMART" id="SM00052">
    <property type="entry name" value="EAL"/>
    <property type="match status" value="1"/>
</dbReference>
<dbReference type="InterPro" id="IPR001633">
    <property type="entry name" value="EAL_dom"/>
</dbReference>
<dbReference type="SUPFAM" id="SSF55785">
    <property type="entry name" value="PYP-like sensor domain (PAS domain)"/>
    <property type="match status" value="1"/>
</dbReference>
<dbReference type="SMART" id="SM00267">
    <property type="entry name" value="GGDEF"/>
    <property type="match status" value="1"/>
</dbReference>
<dbReference type="InterPro" id="IPR035919">
    <property type="entry name" value="EAL_sf"/>
</dbReference>
<reference evidence="5 6" key="1">
    <citation type="submission" date="2020-03" db="EMBL/GenBank/DDBJ databases">
        <title>Whole genome shotgun sequence of Phytohabitans rumicis NBRC 108638.</title>
        <authorList>
            <person name="Komaki H."/>
            <person name="Tamura T."/>
        </authorList>
    </citation>
    <scope>NUCLEOTIDE SEQUENCE [LARGE SCALE GENOMIC DNA]</scope>
    <source>
        <strain evidence="5 6">NBRC 108638</strain>
    </source>
</reference>
<dbReference type="InterPro" id="IPR043128">
    <property type="entry name" value="Rev_trsase/Diguanyl_cyclase"/>
</dbReference>
<proteinExistence type="predicted"/>
<dbReference type="EMBL" id="BLPG01000001">
    <property type="protein sequence ID" value="GFJ94250.1"/>
    <property type="molecule type" value="Genomic_DNA"/>
</dbReference>
<dbReference type="PANTHER" id="PTHR44757:SF2">
    <property type="entry name" value="BIOFILM ARCHITECTURE MAINTENANCE PROTEIN MBAA"/>
    <property type="match status" value="1"/>
</dbReference>
<dbReference type="Pfam" id="PF00990">
    <property type="entry name" value="GGDEF"/>
    <property type="match status" value="1"/>
</dbReference>
<feature type="transmembrane region" description="Helical" evidence="1">
    <location>
        <begin position="277"/>
        <end position="299"/>
    </location>
</feature>
<dbReference type="PROSITE" id="PS50883">
    <property type="entry name" value="EAL"/>
    <property type="match status" value="1"/>
</dbReference>
<reference evidence="5 6" key="2">
    <citation type="submission" date="2020-03" db="EMBL/GenBank/DDBJ databases">
        <authorList>
            <person name="Ichikawa N."/>
            <person name="Kimura A."/>
            <person name="Kitahashi Y."/>
            <person name="Uohara A."/>
        </authorList>
    </citation>
    <scope>NUCLEOTIDE SEQUENCE [LARGE SCALE GENOMIC DNA]</scope>
    <source>
        <strain evidence="5 6">NBRC 108638</strain>
    </source>
</reference>
<dbReference type="Gene3D" id="3.30.70.270">
    <property type="match status" value="1"/>
</dbReference>
<keyword evidence="6" id="KW-1185">Reference proteome</keyword>
<evidence type="ECO:0000259" key="2">
    <source>
        <dbReference type="PROSITE" id="PS50112"/>
    </source>
</evidence>
<dbReference type="SUPFAM" id="SSF141868">
    <property type="entry name" value="EAL domain-like"/>
    <property type="match status" value="1"/>
</dbReference>
<dbReference type="Pfam" id="PF00989">
    <property type="entry name" value="PAS"/>
    <property type="match status" value="1"/>
</dbReference>
<comment type="caution">
    <text evidence="5">The sequence shown here is derived from an EMBL/GenBank/DDBJ whole genome shotgun (WGS) entry which is preliminary data.</text>
</comment>
<keyword evidence="1" id="KW-0812">Transmembrane</keyword>